<dbReference type="PROSITE" id="PS51318">
    <property type="entry name" value="TAT"/>
    <property type="match status" value="1"/>
</dbReference>
<keyword evidence="4" id="KW-1185">Reference proteome</keyword>
<name>A0ABT7BTW9_9CYAN</name>
<proteinExistence type="predicted"/>
<dbReference type="EMBL" id="JAQOSQ010000001">
    <property type="protein sequence ID" value="MDJ1181969.1"/>
    <property type="molecule type" value="Genomic_DNA"/>
</dbReference>
<keyword evidence="1" id="KW-0732">Signal</keyword>
<organism evidence="3 4">
    <name type="scientific">Roseofilum casamattae BLCC-M143</name>
    <dbReference type="NCBI Taxonomy" id="3022442"/>
    <lineage>
        <taxon>Bacteria</taxon>
        <taxon>Bacillati</taxon>
        <taxon>Cyanobacteriota</taxon>
        <taxon>Cyanophyceae</taxon>
        <taxon>Desertifilales</taxon>
        <taxon>Desertifilaceae</taxon>
        <taxon>Roseofilum</taxon>
        <taxon>Roseofilum casamattae</taxon>
    </lineage>
</organism>
<dbReference type="InterPro" id="IPR015168">
    <property type="entry name" value="SsuA/THI5"/>
</dbReference>
<evidence type="ECO:0000259" key="2">
    <source>
        <dbReference type="Pfam" id="PF09084"/>
    </source>
</evidence>
<dbReference type="Pfam" id="PF09084">
    <property type="entry name" value="NMT1"/>
    <property type="match status" value="1"/>
</dbReference>
<dbReference type="PANTHER" id="PTHR31528">
    <property type="entry name" value="4-AMINO-5-HYDROXYMETHYL-2-METHYLPYRIMIDINE PHOSPHATE SYNTHASE THI11-RELATED"/>
    <property type="match status" value="1"/>
</dbReference>
<protein>
    <submittedName>
        <fullName evidence="3">ABC transporter substrate-binding protein</fullName>
    </submittedName>
</protein>
<sequence>MNNLNSLNRRDFLRLMSLACGSGFLAACTSPNLSSQPSDNTTSVRFALSWKAEAEYGGFYQALATGIYQTFGLDVTIRPINPQTNNTQLLLGNVIDLTMGGSLSSIKAVAEDLPLITVAAIFQKEIQVLLSHPNVGNNSLSDLKGKPIFIAPSSRTSFWQLLKTKYGFSDTQIRSYNFNAAPFLKNKNSSQQGILTSEPYLIEKEGGFKPIVHLLQDSGYNPYAFTINTTKALVNHYPDVVDRFVDASIVGWYSYLDDPAPGNELIKQDNPDMTDELLAYGLKTLKEYGIITSGDAAHLGIGAMIDQRWQKFFSSMVEIGLFDRTVDYRKAYTLQFVNKGVDYYQSYRT</sequence>
<evidence type="ECO:0000256" key="1">
    <source>
        <dbReference type="SAM" id="SignalP"/>
    </source>
</evidence>
<dbReference type="Proteomes" id="UP001232992">
    <property type="component" value="Unassembled WGS sequence"/>
</dbReference>
<dbReference type="SUPFAM" id="SSF53850">
    <property type="entry name" value="Periplasmic binding protein-like II"/>
    <property type="match status" value="1"/>
</dbReference>
<gene>
    <name evidence="3" type="ORF">PMH09_02060</name>
</gene>
<comment type="caution">
    <text evidence="3">The sequence shown here is derived from an EMBL/GenBank/DDBJ whole genome shotgun (WGS) entry which is preliminary data.</text>
</comment>
<reference evidence="3 4" key="1">
    <citation type="submission" date="2023-01" db="EMBL/GenBank/DDBJ databases">
        <title>Novel diversity within Roseofilum (Cyanobacteria; Desertifilaceae) from marine benthic mats with descriptions of four novel species.</title>
        <authorList>
            <person name="Wang Y."/>
            <person name="Berthold D.E."/>
            <person name="Hu J."/>
            <person name="Lefler F.W."/>
            <person name="Laughinghouse H.D. IV."/>
        </authorList>
    </citation>
    <scope>NUCLEOTIDE SEQUENCE [LARGE SCALE GENOMIC DNA]</scope>
    <source>
        <strain evidence="3 4">BLCC-M143</strain>
    </source>
</reference>
<feature type="signal peptide" evidence="1">
    <location>
        <begin position="1"/>
        <end position="26"/>
    </location>
</feature>
<dbReference type="Gene3D" id="3.40.190.10">
    <property type="entry name" value="Periplasmic binding protein-like II"/>
    <property type="match status" value="2"/>
</dbReference>
<dbReference type="PANTHER" id="PTHR31528:SF3">
    <property type="entry name" value="THIAMINE BIOSYNTHESIS PROTEIN HI_0357-RELATED"/>
    <property type="match status" value="1"/>
</dbReference>
<feature type="chain" id="PRO_5045250946" evidence="1">
    <location>
        <begin position="27"/>
        <end position="349"/>
    </location>
</feature>
<dbReference type="InterPro" id="IPR006311">
    <property type="entry name" value="TAT_signal"/>
</dbReference>
<dbReference type="InterPro" id="IPR027939">
    <property type="entry name" value="NMT1/THI5"/>
</dbReference>
<evidence type="ECO:0000313" key="3">
    <source>
        <dbReference type="EMBL" id="MDJ1181969.1"/>
    </source>
</evidence>
<evidence type="ECO:0000313" key="4">
    <source>
        <dbReference type="Proteomes" id="UP001232992"/>
    </source>
</evidence>
<dbReference type="RefSeq" id="WP_283756618.1">
    <property type="nucleotide sequence ID" value="NZ_JAQOSQ010000001.1"/>
</dbReference>
<accession>A0ABT7BTW9</accession>
<feature type="domain" description="SsuA/THI5-like" evidence="2">
    <location>
        <begin position="56"/>
        <end position="260"/>
    </location>
</feature>